<evidence type="ECO:0000313" key="2">
    <source>
        <dbReference type="Proteomes" id="UP000295043"/>
    </source>
</evidence>
<comment type="caution">
    <text evidence="1">The sequence shown here is derived from an EMBL/GenBank/DDBJ whole genome shotgun (WGS) entry which is preliminary data.</text>
</comment>
<dbReference type="EMBL" id="SLVU01000008">
    <property type="protein sequence ID" value="TCN30313.1"/>
    <property type="molecule type" value="Genomic_DNA"/>
</dbReference>
<protein>
    <submittedName>
        <fullName evidence="1">Uncharacterized protein</fullName>
    </submittedName>
</protein>
<organism evidence="1 2">
    <name type="scientific">Sinorhizobium americanum</name>
    <dbReference type="NCBI Taxonomy" id="194963"/>
    <lineage>
        <taxon>Bacteria</taxon>
        <taxon>Pseudomonadati</taxon>
        <taxon>Pseudomonadota</taxon>
        <taxon>Alphaproteobacteria</taxon>
        <taxon>Hyphomicrobiales</taxon>
        <taxon>Rhizobiaceae</taxon>
        <taxon>Sinorhizobium/Ensifer group</taxon>
        <taxon>Sinorhizobium</taxon>
    </lineage>
</organism>
<evidence type="ECO:0000313" key="1">
    <source>
        <dbReference type="EMBL" id="TCN30313.1"/>
    </source>
</evidence>
<reference evidence="1 2" key="1">
    <citation type="submission" date="2019-03" db="EMBL/GenBank/DDBJ databases">
        <title>Genomic Encyclopedia of Type Strains, Phase IV (KMG-V): Genome sequencing to study the core and pangenomes of soil and plant-associated prokaryotes.</title>
        <authorList>
            <person name="Whitman W."/>
        </authorList>
    </citation>
    <scope>NUCLEOTIDE SEQUENCE [LARGE SCALE GENOMIC DNA]</scope>
    <source>
        <strain evidence="1 2">23C40</strain>
    </source>
</reference>
<dbReference type="Proteomes" id="UP000295043">
    <property type="component" value="Unassembled WGS sequence"/>
</dbReference>
<gene>
    <name evidence="1" type="ORF">EV184_108187</name>
</gene>
<sequence>MTASLVPYAGARRPATCKPPRDPVGIPTVEGPAIGVSGIAFLRRVKAAAPDGYRVCRLSDRKIYDRVLAAGYIVTVPRHLGTVRLTPAGAAFLDRLMRVE</sequence>
<accession>A0A4R2BU12</accession>
<name>A0A4R2BU12_9HYPH</name>
<dbReference type="RefSeq" id="WP_234879197.1">
    <property type="nucleotide sequence ID" value="NZ_SLVU01000008.1"/>
</dbReference>
<proteinExistence type="predicted"/>
<dbReference type="AlphaFoldDB" id="A0A4R2BU12"/>